<keyword evidence="7 8" id="KW-0472">Membrane</keyword>
<name>A0A9D9H892_9LACO</name>
<reference evidence="9" key="2">
    <citation type="journal article" date="2021" name="PeerJ">
        <title>Extensive microbial diversity within the chicken gut microbiome revealed by metagenomics and culture.</title>
        <authorList>
            <person name="Gilroy R."/>
            <person name="Ravi A."/>
            <person name="Getino M."/>
            <person name="Pursley I."/>
            <person name="Horton D.L."/>
            <person name="Alikhan N.F."/>
            <person name="Baker D."/>
            <person name="Gharbi K."/>
            <person name="Hall N."/>
            <person name="Watson M."/>
            <person name="Adriaenssens E.M."/>
            <person name="Foster-Nyarko E."/>
            <person name="Jarju S."/>
            <person name="Secka A."/>
            <person name="Antonio M."/>
            <person name="Oren A."/>
            <person name="Chaudhuri R.R."/>
            <person name="La Ragione R."/>
            <person name="Hildebrand F."/>
            <person name="Pallen M.J."/>
        </authorList>
    </citation>
    <scope>NUCLEOTIDE SEQUENCE</scope>
    <source>
        <strain evidence="9">C6-149</strain>
    </source>
</reference>
<dbReference type="GO" id="GO:1903785">
    <property type="term" value="P:L-valine transmembrane transport"/>
    <property type="evidence" value="ECO:0007669"/>
    <property type="project" value="TreeGrafter"/>
</dbReference>
<keyword evidence="6 8" id="KW-1133">Transmembrane helix</keyword>
<evidence type="ECO:0000256" key="1">
    <source>
        <dbReference type="ARBA" id="ARBA00004651"/>
    </source>
</evidence>
<reference evidence="9" key="1">
    <citation type="submission" date="2020-10" db="EMBL/GenBank/DDBJ databases">
        <authorList>
            <person name="Gilroy R."/>
        </authorList>
    </citation>
    <scope>NUCLEOTIDE SEQUENCE</scope>
    <source>
        <strain evidence="9">C6-149</strain>
    </source>
</reference>
<dbReference type="GO" id="GO:0005886">
    <property type="term" value="C:plasma membrane"/>
    <property type="evidence" value="ECO:0007669"/>
    <property type="project" value="UniProtKB-SubCell"/>
</dbReference>
<evidence type="ECO:0000256" key="7">
    <source>
        <dbReference type="ARBA" id="ARBA00023136"/>
    </source>
</evidence>
<dbReference type="InterPro" id="IPR011606">
    <property type="entry name" value="Brnchd-chn_aa_trnsp_permease"/>
</dbReference>
<dbReference type="PANTHER" id="PTHR34979:SF1">
    <property type="entry name" value="INNER MEMBRANE PROTEIN YGAZ"/>
    <property type="match status" value="1"/>
</dbReference>
<evidence type="ECO:0000256" key="3">
    <source>
        <dbReference type="ARBA" id="ARBA00022448"/>
    </source>
</evidence>
<keyword evidence="4" id="KW-1003">Cell membrane</keyword>
<proteinExistence type="inferred from homology"/>
<accession>A0A9D9H892</accession>
<dbReference type="PANTHER" id="PTHR34979">
    <property type="entry name" value="INNER MEMBRANE PROTEIN YGAZ"/>
    <property type="match status" value="1"/>
</dbReference>
<feature type="transmembrane region" description="Helical" evidence="8">
    <location>
        <begin position="15"/>
        <end position="33"/>
    </location>
</feature>
<keyword evidence="3" id="KW-0813">Transport</keyword>
<dbReference type="AlphaFoldDB" id="A0A9D9H892"/>
<protein>
    <submittedName>
        <fullName evidence="9">AzlC family ABC transporter permease</fullName>
    </submittedName>
</protein>
<feature type="transmembrane region" description="Helical" evidence="8">
    <location>
        <begin position="184"/>
        <end position="203"/>
    </location>
</feature>
<feature type="transmembrane region" description="Helical" evidence="8">
    <location>
        <begin position="159"/>
        <end position="177"/>
    </location>
</feature>
<gene>
    <name evidence="9" type="ORF">IAA89_05140</name>
</gene>
<comment type="caution">
    <text evidence="9">The sequence shown here is derived from an EMBL/GenBank/DDBJ whole genome shotgun (WGS) entry which is preliminary data.</text>
</comment>
<evidence type="ECO:0000256" key="5">
    <source>
        <dbReference type="ARBA" id="ARBA00022692"/>
    </source>
</evidence>
<organism evidence="9 10">
    <name type="scientific">Candidatus Gallilactobacillus intestinavium</name>
    <dbReference type="NCBI Taxonomy" id="2840838"/>
    <lineage>
        <taxon>Bacteria</taxon>
        <taxon>Bacillati</taxon>
        <taxon>Bacillota</taxon>
        <taxon>Bacilli</taxon>
        <taxon>Lactobacillales</taxon>
        <taxon>Lactobacillaceae</taxon>
        <taxon>Lactobacillaceae incertae sedis</taxon>
        <taxon>Candidatus Gallilactobacillus</taxon>
    </lineage>
</organism>
<evidence type="ECO:0000313" key="9">
    <source>
        <dbReference type="EMBL" id="MBO8441796.1"/>
    </source>
</evidence>
<evidence type="ECO:0000313" key="10">
    <source>
        <dbReference type="Proteomes" id="UP000823614"/>
    </source>
</evidence>
<evidence type="ECO:0000256" key="2">
    <source>
        <dbReference type="ARBA" id="ARBA00010735"/>
    </source>
</evidence>
<keyword evidence="5 8" id="KW-0812">Transmembrane</keyword>
<dbReference type="Pfam" id="PF03591">
    <property type="entry name" value="AzlC"/>
    <property type="match status" value="1"/>
</dbReference>
<dbReference type="Proteomes" id="UP000823614">
    <property type="component" value="Unassembled WGS sequence"/>
</dbReference>
<dbReference type="EMBL" id="JADIMP010000085">
    <property type="protein sequence ID" value="MBO8441796.1"/>
    <property type="molecule type" value="Genomic_DNA"/>
</dbReference>
<evidence type="ECO:0000256" key="6">
    <source>
        <dbReference type="ARBA" id="ARBA00022989"/>
    </source>
</evidence>
<sequence length="257" mass="28820">MSEKEYTWREVLREATPLCLSYVPIGLACGVLLHASGLSTLIIALLSCIVYSGGAQFLIASMLTIHTPIGPFFLMLFFLELRYALLGSSLSHYLRKETHPFILRFAFSLNDENYAVNYLKFATDKYWKPKNALLVEHYALISWASSNVIGSLIGSSLKINLVVVDFALTALFLYMVTMQSKKRIIIATAVLSGLLSIMFCCLFKSTLGIILATIMASTMGFLVDHYLRKNRPNSPLLYKVHGPELHHRKTTENDINS</sequence>
<evidence type="ECO:0000256" key="8">
    <source>
        <dbReference type="SAM" id="Phobius"/>
    </source>
</evidence>
<comment type="similarity">
    <text evidence="2">Belongs to the AzlC family.</text>
</comment>
<comment type="subcellular location">
    <subcellularLocation>
        <location evidence="1">Cell membrane</location>
        <topology evidence="1">Multi-pass membrane protein</topology>
    </subcellularLocation>
</comment>
<feature type="transmembrane region" description="Helical" evidence="8">
    <location>
        <begin position="133"/>
        <end position="153"/>
    </location>
</feature>
<dbReference type="PROSITE" id="PS51257">
    <property type="entry name" value="PROKAR_LIPOPROTEIN"/>
    <property type="match status" value="1"/>
</dbReference>
<evidence type="ECO:0000256" key="4">
    <source>
        <dbReference type="ARBA" id="ARBA00022475"/>
    </source>
</evidence>